<evidence type="ECO:0000313" key="7">
    <source>
        <dbReference type="EMBL" id="TKA97110.1"/>
    </source>
</evidence>
<proteinExistence type="inferred from homology"/>
<dbReference type="GO" id="GO:0032993">
    <property type="term" value="C:protein-DNA complex"/>
    <property type="evidence" value="ECO:0007669"/>
    <property type="project" value="TreeGrafter"/>
</dbReference>
<evidence type="ECO:0000256" key="1">
    <source>
        <dbReference type="ARBA" id="ARBA00009437"/>
    </source>
</evidence>
<dbReference type="Gene3D" id="3.40.190.10">
    <property type="entry name" value="Periplasmic binding protein-like II"/>
    <property type="match status" value="2"/>
</dbReference>
<dbReference type="InterPro" id="IPR036390">
    <property type="entry name" value="WH_DNA-bd_sf"/>
</dbReference>
<evidence type="ECO:0000256" key="3">
    <source>
        <dbReference type="ARBA" id="ARBA00023125"/>
    </source>
</evidence>
<protein>
    <submittedName>
        <fullName evidence="7">LysR family transcriptional regulator</fullName>
    </submittedName>
</protein>
<dbReference type="CDD" id="cd08414">
    <property type="entry name" value="PBP2_LTTR_aromatics_like"/>
    <property type="match status" value="1"/>
</dbReference>
<dbReference type="Pfam" id="PF03466">
    <property type="entry name" value="LysR_substrate"/>
    <property type="match status" value="1"/>
</dbReference>
<dbReference type="FunFam" id="1.10.10.10:FF:000001">
    <property type="entry name" value="LysR family transcriptional regulator"/>
    <property type="match status" value="1"/>
</dbReference>
<feature type="region of interest" description="Disordered" evidence="5">
    <location>
        <begin position="1"/>
        <end position="25"/>
    </location>
</feature>
<dbReference type="EMBL" id="SWAU01000056">
    <property type="protein sequence ID" value="TKA97110.1"/>
    <property type="molecule type" value="Genomic_DNA"/>
</dbReference>
<keyword evidence="3" id="KW-0238">DNA-binding</keyword>
<dbReference type="PROSITE" id="PS50931">
    <property type="entry name" value="HTH_LYSR"/>
    <property type="match status" value="1"/>
</dbReference>
<comment type="caution">
    <text evidence="7">The sequence shown here is derived from an EMBL/GenBank/DDBJ whole genome shotgun (WGS) entry which is preliminary data.</text>
</comment>
<feature type="domain" description="HTH lysR-type" evidence="6">
    <location>
        <begin position="29"/>
        <end position="86"/>
    </location>
</feature>
<organism evidence="7 8">
    <name type="scientific">Cereibacter changlensis</name>
    <dbReference type="NCBI Taxonomy" id="402884"/>
    <lineage>
        <taxon>Bacteria</taxon>
        <taxon>Pseudomonadati</taxon>
        <taxon>Pseudomonadota</taxon>
        <taxon>Alphaproteobacteria</taxon>
        <taxon>Rhodobacterales</taxon>
        <taxon>Paracoccaceae</taxon>
        <taxon>Cereibacter</taxon>
    </lineage>
</organism>
<evidence type="ECO:0000313" key="8">
    <source>
        <dbReference type="Proteomes" id="UP000306340"/>
    </source>
</evidence>
<dbReference type="GO" id="GO:0003677">
    <property type="term" value="F:DNA binding"/>
    <property type="evidence" value="ECO:0007669"/>
    <property type="project" value="UniProtKB-KW"/>
</dbReference>
<keyword evidence="4" id="KW-0804">Transcription</keyword>
<dbReference type="AlphaFoldDB" id="A0A4U0YWE6"/>
<dbReference type="InterPro" id="IPR000847">
    <property type="entry name" value="LysR_HTH_N"/>
</dbReference>
<dbReference type="PANTHER" id="PTHR30346:SF0">
    <property type="entry name" value="HCA OPERON TRANSCRIPTIONAL ACTIVATOR HCAR"/>
    <property type="match status" value="1"/>
</dbReference>
<accession>A0A4U0YWE6</accession>
<dbReference type="SUPFAM" id="SSF53850">
    <property type="entry name" value="Periplasmic binding protein-like II"/>
    <property type="match status" value="1"/>
</dbReference>
<evidence type="ECO:0000259" key="6">
    <source>
        <dbReference type="PROSITE" id="PS50931"/>
    </source>
</evidence>
<dbReference type="InterPro" id="IPR005119">
    <property type="entry name" value="LysR_subst-bd"/>
</dbReference>
<dbReference type="GO" id="GO:0003700">
    <property type="term" value="F:DNA-binding transcription factor activity"/>
    <property type="evidence" value="ECO:0007669"/>
    <property type="project" value="InterPro"/>
</dbReference>
<dbReference type="Pfam" id="PF00126">
    <property type="entry name" value="HTH_1"/>
    <property type="match status" value="1"/>
</dbReference>
<dbReference type="Proteomes" id="UP000306340">
    <property type="component" value="Unassembled WGS sequence"/>
</dbReference>
<gene>
    <name evidence="7" type="ORF">FAZ78_07850</name>
</gene>
<comment type="similarity">
    <text evidence="1">Belongs to the LysR transcriptional regulatory family.</text>
</comment>
<dbReference type="PANTHER" id="PTHR30346">
    <property type="entry name" value="TRANSCRIPTIONAL DUAL REGULATOR HCAR-RELATED"/>
    <property type="match status" value="1"/>
</dbReference>
<dbReference type="Gene3D" id="1.10.10.10">
    <property type="entry name" value="Winged helix-like DNA-binding domain superfamily/Winged helix DNA-binding domain"/>
    <property type="match status" value="1"/>
</dbReference>
<reference evidence="7 8" key="1">
    <citation type="submission" date="2019-04" db="EMBL/GenBank/DDBJ databases">
        <title>Crypto-aerobic microbial life in anoxic (sulfidic) marine sediments.</title>
        <authorList>
            <person name="Bhattacharya S."/>
            <person name="Roy C."/>
            <person name="Mondal N."/>
            <person name="Sarkar J."/>
            <person name="Mandal S."/>
            <person name="Rameez M.J."/>
            <person name="Ghosh W."/>
        </authorList>
    </citation>
    <scope>NUCLEOTIDE SEQUENCE [LARGE SCALE GENOMIC DNA]</scope>
    <source>
        <strain evidence="7 8">SBBC</strain>
    </source>
</reference>
<sequence>MAGDRDSQGRSGNTAQPRLVPTSGGRAPVRLRQLRYFLAAADYGSFRKAAAALSIQESSISRRIRDLEDDLGASLFQRSHGGVRLTVAGQEFMPSARHALRQIDIGVTRVAAVGRAEEGVLKLGIFSSLASGFLYDLLGAFMKKHSKVRVHLVDGDPAEHVAAVRNLELDAAFITGAGPRDGCETEQLWFERVFVVLPEGHPLAAKASLAWSDIAREPFIVSDAPPGPEVHDYLIAHLSDLGRHPDIQFQKVGRDNLLSLVALGRGLTLTSEATIGAQFRGILYLQLAGEVLPFSVLWSARNDNPASRRLLSMARAMTRRTGLEKGPLTANDRT</sequence>
<dbReference type="RefSeq" id="WP_136792049.1">
    <property type="nucleotide sequence ID" value="NZ_SWAU01000056.1"/>
</dbReference>
<name>A0A4U0YWE6_9RHOB</name>
<dbReference type="InterPro" id="IPR036388">
    <property type="entry name" value="WH-like_DNA-bd_sf"/>
</dbReference>
<dbReference type="PRINTS" id="PR00039">
    <property type="entry name" value="HTHLYSR"/>
</dbReference>
<dbReference type="SUPFAM" id="SSF46785">
    <property type="entry name" value="Winged helix' DNA-binding domain"/>
    <property type="match status" value="1"/>
</dbReference>
<evidence type="ECO:0000256" key="5">
    <source>
        <dbReference type="SAM" id="MobiDB-lite"/>
    </source>
</evidence>
<evidence type="ECO:0000256" key="4">
    <source>
        <dbReference type="ARBA" id="ARBA00023163"/>
    </source>
</evidence>
<keyword evidence="2" id="KW-0805">Transcription regulation</keyword>
<evidence type="ECO:0000256" key="2">
    <source>
        <dbReference type="ARBA" id="ARBA00023015"/>
    </source>
</evidence>